<keyword evidence="3 5" id="KW-1133">Transmembrane helix</keyword>
<evidence type="ECO:0000256" key="3">
    <source>
        <dbReference type="ARBA" id="ARBA00022989"/>
    </source>
</evidence>
<feature type="domain" description="RDD" evidence="6">
    <location>
        <begin position="19"/>
        <end position="148"/>
    </location>
</feature>
<gene>
    <name evidence="7" type="ORF">SAMN05421818_12230</name>
</gene>
<evidence type="ECO:0000256" key="4">
    <source>
        <dbReference type="ARBA" id="ARBA00023136"/>
    </source>
</evidence>
<evidence type="ECO:0000256" key="1">
    <source>
        <dbReference type="ARBA" id="ARBA00004141"/>
    </source>
</evidence>
<dbReference type="InterPro" id="IPR010432">
    <property type="entry name" value="RDD"/>
</dbReference>
<sequence length="246" mass="27855">MAKLTINTTQNIKIEFKSASLGERIIAFVLDNIFKLLYVILVSYIINKFRLAKGFDDNWSEIAFWIISFSPVFFYTLFFESIMQGATPGKKIMRIRVIKIDGYEASIVDYATRWIMGLIDFWMMSGAVGVISIASSSKSQRLGDILAGTSVISIKERVPLSATIFQEVASEYVPLFPQVLNLSDKDVYIIKEALYSYKQTKDYSLLQKLVSKVENVIGVGGRRSTLTDLEFIEAVLKDYNQMTAKI</sequence>
<evidence type="ECO:0000259" key="6">
    <source>
        <dbReference type="Pfam" id="PF06271"/>
    </source>
</evidence>
<feature type="transmembrane region" description="Helical" evidence="5">
    <location>
        <begin position="114"/>
        <end position="134"/>
    </location>
</feature>
<feature type="transmembrane region" description="Helical" evidence="5">
    <location>
        <begin position="25"/>
        <end position="46"/>
    </location>
</feature>
<dbReference type="Pfam" id="PF06271">
    <property type="entry name" value="RDD"/>
    <property type="match status" value="1"/>
</dbReference>
<dbReference type="STRING" id="702745.SAMN05421818_12230"/>
<evidence type="ECO:0000313" key="8">
    <source>
        <dbReference type="Proteomes" id="UP000243588"/>
    </source>
</evidence>
<dbReference type="PANTHER" id="PTHR38480:SF1">
    <property type="entry name" value="SLR0254 PROTEIN"/>
    <property type="match status" value="1"/>
</dbReference>
<evidence type="ECO:0000256" key="5">
    <source>
        <dbReference type="SAM" id="Phobius"/>
    </source>
</evidence>
<feature type="transmembrane region" description="Helical" evidence="5">
    <location>
        <begin position="58"/>
        <end position="78"/>
    </location>
</feature>
<dbReference type="AlphaFoldDB" id="A0A1G8G495"/>
<dbReference type="GO" id="GO:0016020">
    <property type="term" value="C:membrane"/>
    <property type="evidence" value="ECO:0007669"/>
    <property type="project" value="UniProtKB-SubCell"/>
</dbReference>
<organism evidence="7 8">
    <name type="scientific">Myroides phaeus</name>
    <dbReference type="NCBI Taxonomy" id="702745"/>
    <lineage>
        <taxon>Bacteria</taxon>
        <taxon>Pseudomonadati</taxon>
        <taxon>Bacteroidota</taxon>
        <taxon>Flavobacteriia</taxon>
        <taxon>Flavobacteriales</taxon>
        <taxon>Flavobacteriaceae</taxon>
        <taxon>Myroides</taxon>
    </lineage>
</organism>
<evidence type="ECO:0000256" key="2">
    <source>
        <dbReference type="ARBA" id="ARBA00022692"/>
    </source>
</evidence>
<accession>A0A1G8G495</accession>
<name>A0A1G8G495_9FLAO</name>
<reference evidence="8" key="1">
    <citation type="submission" date="2016-10" db="EMBL/GenBank/DDBJ databases">
        <authorList>
            <person name="Varghese N."/>
            <person name="Submissions S."/>
        </authorList>
    </citation>
    <scope>NUCLEOTIDE SEQUENCE [LARGE SCALE GENOMIC DNA]</scope>
    <source>
        <strain evidence="8">DSM 23313</strain>
    </source>
</reference>
<evidence type="ECO:0000313" key="7">
    <source>
        <dbReference type="EMBL" id="SDH89131.1"/>
    </source>
</evidence>
<dbReference type="Proteomes" id="UP000243588">
    <property type="component" value="Unassembled WGS sequence"/>
</dbReference>
<keyword evidence="4 5" id="KW-0472">Membrane</keyword>
<protein>
    <submittedName>
        <fullName evidence="7">Uncharacterized membrane protein YckC, RDD family</fullName>
    </submittedName>
</protein>
<keyword evidence="8" id="KW-1185">Reference proteome</keyword>
<keyword evidence="2 5" id="KW-0812">Transmembrane</keyword>
<dbReference type="RefSeq" id="WP_090410059.1">
    <property type="nucleotide sequence ID" value="NZ_FNDQ01000022.1"/>
</dbReference>
<dbReference type="PANTHER" id="PTHR38480">
    <property type="entry name" value="SLR0254 PROTEIN"/>
    <property type="match status" value="1"/>
</dbReference>
<dbReference type="EMBL" id="FNDQ01000022">
    <property type="protein sequence ID" value="SDH89131.1"/>
    <property type="molecule type" value="Genomic_DNA"/>
</dbReference>
<proteinExistence type="predicted"/>
<comment type="subcellular location">
    <subcellularLocation>
        <location evidence="1">Membrane</location>
        <topology evidence="1">Multi-pass membrane protein</topology>
    </subcellularLocation>
</comment>